<evidence type="ECO:0000256" key="1">
    <source>
        <dbReference type="SAM" id="MobiDB-lite"/>
    </source>
</evidence>
<proteinExistence type="predicted"/>
<organism evidence="4 5">
    <name type="scientific">Paenibacillus tyrfis</name>
    <dbReference type="NCBI Taxonomy" id="1501230"/>
    <lineage>
        <taxon>Bacteria</taxon>
        <taxon>Bacillati</taxon>
        <taxon>Bacillota</taxon>
        <taxon>Bacilli</taxon>
        <taxon>Bacillales</taxon>
        <taxon>Paenibacillaceae</taxon>
        <taxon>Paenibacillus</taxon>
    </lineage>
</organism>
<evidence type="ECO:0000313" key="4">
    <source>
        <dbReference type="EMBL" id="KEQ24024.1"/>
    </source>
</evidence>
<reference evidence="4 5" key="1">
    <citation type="submission" date="2014-06" db="EMBL/GenBank/DDBJ databases">
        <title>Draft genome sequence of Paenibacillus sp. MSt1.</title>
        <authorList>
            <person name="Aw Y.K."/>
            <person name="Ong K.S."/>
            <person name="Gan H.M."/>
            <person name="Lee S.M."/>
        </authorList>
    </citation>
    <scope>NUCLEOTIDE SEQUENCE [LARGE SCALE GENOMIC DNA]</scope>
    <source>
        <strain evidence="4 5">MSt1</strain>
    </source>
</reference>
<keyword evidence="5" id="KW-1185">Reference proteome</keyword>
<dbReference type="eggNOG" id="COG2834">
    <property type="taxonomic scope" value="Bacteria"/>
</dbReference>
<keyword evidence="2" id="KW-0472">Membrane</keyword>
<dbReference type="Proteomes" id="UP000028123">
    <property type="component" value="Unassembled WGS sequence"/>
</dbReference>
<name>A0A081P001_9BACL</name>
<dbReference type="RefSeq" id="WP_036686121.1">
    <property type="nucleotide sequence ID" value="NZ_JNVM01000017.1"/>
</dbReference>
<accession>A0A081P001</accession>
<dbReference type="InterPro" id="IPR025377">
    <property type="entry name" value="DUF4367"/>
</dbReference>
<sequence>MNHLDHDDHKLKELLKRNYVRVEIPDGAASWQQVQLRLKKIGRRKMFIRRIKLTAAIIACSLVINFLMNDNFPTSYANIASLLKKVQGNIIEIFYEAPPARDSTHAKTTAPPEEKPPASNHPSSSFDPEKTSLEEAKNKLAFPLLTPSYVPERFRLDAVFVTKEPNGTYHDAYLEYLDEHGELLKISQRKIEGKTGAIKTDIHSDSGEFIDVFVGEHPAVLFADRNGSITSLEWLTKDRIKIYISGPVAKEDILKIGASLQ</sequence>
<feature type="region of interest" description="Disordered" evidence="1">
    <location>
        <begin position="102"/>
        <end position="130"/>
    </location>
</feature>
<dbReference type="OrthoDB" id="2569390at2"/>
<evidence type="ECO:0000259" key="3">
    <source>
        <dbReference type="Pfam" id="PF14285"/>
    </source>
</evidence>
<evidence type="ECO:0000256" key="2">
    <source>
        <dbReference type="SAM" id="Phobius"/>
    </source>
</evidence>
<feature type="transmembrane region" description="Helical" evidence="2">
    <location>
        <begin position="47"/>
        <end position="68"/>
    </location>
</feature>
<keyword evidence="2" id="KW-1133">Transmembrane helix</keyword>
<dbReference type="AlphaFoldDB" id="A0A081P001"/>
<dbReference type="EMBL" id="JNVM01000017">
    <property type="protein sequence ID" value="KEQ24024.1"/>
    <property type="molecule type" value="Genomic_DNA"/>
</dbReference>
<gene>
    <name evidence="4" type="ORF">ET33_09915</name>
</gene>
<comment type="caution">
    <text evidence="4">The sequence shown here is derived from an EMBL/GenBank/DDBJ whole genome shotgun (WGS) entry which is preliminary data.</text>
</comment>
<keyword evidence="2" id="KW-0812">Transmembrane</keyword>
<protein>
    <recommendedName>
        <fullName evidence="3">DUF4367 domain-containing protein</fullName>
    </recommendedName>
</protein>
<feature type="domain" description="DUF4367" evidence="3">
    <location>
        <begin position="146"/>
        <end position="259"/>
    </location>
</feature>
<dbReference type="Pfam" id="PF14285">
    <property type="entry name" value="DUF4367"/>
    <property type="match status" value="1"/>
</dbReference>
<evidence type="ECO:0000313" key="5">
    <source>
        <dbReference type="Proteomes" id="UP000028123"/>
    </source>
</evidence>